<feature type="transmembrane region" description="Helical" evidence="5">
    <location>
        <begin position="267"/>
        <end position="287"/>
    </location>
</feature>
<keyword evidence="2 5" id="KW-0812">Transmembrane</keyword>
<sequence length="323" mass="36863">MCLQMVEINPCFFDTEAPSHETYVISVSLYIIATVFGYALNVYLIAVFIKGWKIHFSKDHFYRQSLESSIASLLYLLSYAIVAIPYTVLNKPYLPQPALIFFASIRVFAFYLSIYLSLEVAIDRTLLFYDSIRYYLWTKLELTRAIIIWSSAIITAVIPSSFGCYERFNPIGQYFTLKCSICDITPILSFIHIFLAIGIFVPLATIFAYILLIVKIRQMERSTSSQTRTRSSDINVVFQFGFICFFHLVSTFFFLPTFMPANSLGIMATNVVMMTNAVTNPVVLLVFNSKVKQGCQTLFHRGSRTLTIRARSSAKPDQKIHPT</sequence>
<gene>
    <name evidence="7" type="ORF">Tcan_13846</name>
</gene>
<dbReference type="PANTHER" id="PTHR22718:SF11">
    <property type="entry name" value="7TM GPCR SERPENTINE RECEPTOR CLASS X (SRX) DOMAIN-CONTAINING PROTEIN"/>
    <property type="match status" value="1"/>
</dbReference>
<accession>A0A0B2V937</accession>
<evidence type="ECO:0000259" key="6">
    <source>
        <dbReference type="PROSITE" id="PS50262"/>
    </source>
</evidence>
<evidence type="ECO:0000313" key="7">
    <source>
        <dbReference type="EMBL" id="KHN78019.1"/>
    </source>
</evidence>
<dbReference type="OrthoDB" id="5824413at2759"/>
<dbReference type="PROSITE" id="PS50262">
    <property type="entry name" value="G_PROTEIN_RECEP_F1_2"/>
    <property type="match status" value="1"/>
</dbReference>
<keyword evidence="8" id="KW-1185">Reference proteome</keyword>
<keyword evidence="4 5" id="KW-0472">Membrane</keyword>
<comment type="subcellular location">
    <subcellularLocation>
        <location evidence="1">Membrane</location>
    </subcellularLocation>
</comment>
<comment type="caution">
    <text evidence="7">The sequence shown here is derived from an EMBL/GenBank/DDBJ whole genome shotgun (WGS) entry which is preliminary data.</text>
</comment>
<keyword evidence="3 5" id="KW-1133">Transmembrane helix</keyword>
<evidence type="ECO:0000256" key="2">
    <source>
        <dbReference type="ARBA" id="ARBA00022692"/>
    </source>
</evidence>
<dbReference type="Pfam" id="PF10328">
    <property type="entry name" value="7TM_GPCR_Srx"/>
    <property type="match status" value="1"/>
</dbReference>
<dbReference type="Gene3D" id="1.20.1070.10">
    <property type="entry name" value="Rhodopsin 7-helix transmembrane proteins"/>
    <property type="match status" value="1"/>
</dbReference>
<evidence type="ECO:0000256" key="3">
    <source>
        <dbReference type="ARBA" id="ARBA00022989"/>
    </source>
</evidence>
<dbReference type="InterPro" id="IPR019430">
    <property type="entry name" value="7TM_GPCR_serpentine_rcpt_Srx"/>
</dbReference>
<feature type="transmembrane region" description="Helical" evidence="5">
    <location>
        <begin position="23"/>
        <end position="49"/>
    </location>
</feature>
<organism evidence="7 8">
    <name type="scientific">Toxocara canis</name>
    <name type="common">Canine roundworm</name>
    <dbReference type="NCBI Taxonomy" id="6265"/>
    <lineage>
        <taxon>Eukaryota</taxon>
        <taxon>Metazoa</taxon>
        <taxon>Ecdysozoa</taxon>
        <taxon>Nematoda</taxon>
        <taxon>Chromadorea</taxon>
        <taxon>Rhabditida</taxon>
        <taxon>Spirurina</taxon>
        <taxon>Ascaridomorpha</taxon>
        <taxon>Ascaridoidea</taxon>
        <taxon>Toxocaridae</taxon>
        <taxon>Toxocara</taxon>
    </lineage>
</organism>
<dbReference type="AlphaFoldDB" id="A0A0B2V937"/>
<evidence type="ECO:0000256" key="4">
    <source>
        <dbReference type="ARBA" id="ARBA00023136"/>
    </source>
</evidence>
<reference evidence="7 8" key="1">
    <citation type="submission" date="2014-11" db="EMBL/GenBank/DDBJ databases">
        <title>Genetic blueprint of the zoonotic pathogen Toxocara canis.</title>
        <authorList>
            <person name="Zhu X.-Q."/>
            <person name="Korhonen P.K."/>
            <person name="Cai H."/>
            <person name="Young N.D."/>
            <person name="Nejsum P."/>
            <person name="von Samson-Himmelstjerna G."/>
            <person name="Boag P.R."/>
            <person name="Tan P."/>
            <person name="Li Q."/>
            <person name="Min J."/>
            <person name="Yang Y."/>
            <person name="Wang X."/>
            <person name="Fang X."/>
            <person name="Hall R.S."/>
            <person name="Hofmann A."/>
            <person name="Sternberg P.W."/>
            <person name="Jex A.R."/>
            <person name="Gasser R.B."/>
        </authorList>
    </citation>
    <scope>NUCLEOTIDE SEQUENCE [LARGE SCALE GENOMIC DNA]</scope>
    <source>
        <strain evidence="7">PN_DK_2014</strain>
    </source>
</reference>
<evidence type="ECO:0000256" key="1">
    <source>
        <dbReference type="ARBA" id="ARBA00004370"/>
    </source>
</evidence>
<proteinExistence type="predicted"/>
<dbReference type="PANTHER" id="PTHR22718">
    <property type="entry name" value="SERPENTINE RECEPTOR, CLASS X"/>
    <property type="match status" value="1"/>
</dbReference>
<dbReference type="Proteomes" id="UP000031036">
    <property type="component" value="Unassembled WGS sequence"/>
</dbReference>
<dbReference type="InterPro" id="IPR017452">
    <property type="entry name" value="GPCR_Rhodpsn_7TM"/>
</dbReference>
<feature type="transmembrane region" description="Helical" evidence="5">
    <location>
        <begin position="100"/>
        <end position="122"/>
    </location>
</feature>
<feature type="transmembrane region" description="Helical" evidence="5">
    <location>
        <begin position="142"/>
        <end position="162"/>
    </location>
</feature>
<name>A0A0B2V937_TOXCA</name>
<dbReference type="SUPFAM" id="SSF81321">
    <property type="entry name" value="Family A G protein-coupled receptor-like"/>
    <property type="match status" value="1"/>
</dbReference>
<feature type="transmembrane region" description="Helical" evidence="5">
    <location>
        <begin position="70"/>
        <end position="88"/>
    </location>
</feature>
<dbReference type="EMBL" id="JPKZ01002202">
    <property type="protein sequence ID" value="KHN78019.1"/>
    <property type="molecule type" value="Genomic_DNA"/>
</dbReference>
<feature type="transmembrane region" description="Helical" evidence="5">
    <location>
        <begin position="190"/>
        <end position="214"/>
    </location>
</feature>
<dbReference type="GO" id="GO:0016020">
    <property type="term" value="C:membrane"/>
    <property type="evidence" value="ECO:0007669"/>
    <property type="project" value="UniProtKB-SubCell"/>
</dbReference>
<feature type="transmembrane region" description="Helical" evidence="5">
    <location>
        <begin position="234"/>
        <end position="255"/>
    </location>
</feature>
<evidence type="ECO:0000313" key="8">
    <source>
        <dbReference type="Proteomes" id="UP000031036"/>
    </source>
</evidence>
<protein>
    <recommendedName>
        <fullName evidence="6">G-protein coupled receptors family 1 profile domain-containing protein</fullName>
    </recommendedName>
</protein>
<evidence type="ECO:0000256" key="5">
    <source>
        <dbReference type="SAM" id="Phobius"/>
    </source>
</evidence>
<feature type="domain" description="G-protein coupled receptors family 1 profile" evidence="6">
    <location>
        <begin position="40"/>
        <end position="284"/>
    </location>
</feature>